<evidence type="ECO:0000256" key="3">
    <source>
        <dbReference type="ARBA" id="ARBA00023163"/>
    </source>
</evidence>
<comment type="caution">
    <text evidence="5">The sequence shown here is derived from an EMBL/GenBank/DDBJ whole genome shotgun (WGS) entry which is preliminary data.</text>
</comment>
<protein>
    <recommendedName>
        <fullName evidence="4">HTH gntR-type domain-containing protein</fullName>
    </recommendedName>
</protein>
<dbReference type="GO" id="GO:0003700">
    <property type="term" value="F:DNA-binding transcription factor activity"/>
    <property type="evidence" value="ECO:0007669"/>
    <property type="project" value="InterPro"/>
</dbReference>
<sequence>MFHFNDEESIYQQIADQLIAAIMTGTLAEGDQVPSTTAIAKGYQINPATVLKGMNQLVDLHLIEKKRGLGMFVRTGAQQQARAMRQAAFSRDFIKPLLQEAKRLELTNDQLLKLIQEATSSD</sequence>
<dbReference type="eggNOG" id="COG1725">
    <property type="taxonomic scope" value="Bacteria"/>
</dbReference>
<dbReference type="OrthoDB" id="162505at2"/>
<keyword evidence="6" id="KW-1185">Reference proteome</keyword>
<dbReference type="STRING" id="1423734.FC83_GL001440"/>
<dbReference type="EMBL" id="AZGA01000087">
    <property type="protein sequence ID" value="KRM30879.1"/>
    <property type="molecule type" value="Genomic_DNA"/>
</dbReference>
<organism evidence="5 6">
    <name type="scientific">Agrilactobacillus composti DSM 18527 = JCM 14202</name>
    <dbReference type="NCBI Taxonomy" id="1423734"/>
    <lineage>
        <taxon>Bacteria</taxon>
        <taxon>Bacillati</taxon>
        <taxon>Bacillota</taxon>
        <taxon>Bacilli</taxon>
        <taxon>Lactobacillales</taxon>
        <taxon>Lactobacillaceae</taxon>
        <taxon>Agrilactobacillus</taxon>
    </lineage>
</organism>
<dbReference type="PATRIC" id="fig|1423734.3.peg.1457"/>
<dbReference type="Gene3D" id="1.10.10.10">
    <property type="entry name" value="Winged helix-like DNA-binding domain superfamily/Winged helix DNA-binding domain"/>
    <property type="match status" value="1"/>
</dbReference>
<dbReference type="RefSeq" id="WP_035454286.1">
    <property type="nucleotide sequence ID" value="NZ_AZGA01000087.1"/>
</dbReference>
<proteinExistence type="predicted"/>
<evidence type="ECO:0000259" key="4">
    <source>
        <dbReference type="PROSITE" id="PS50949"/>
    </source>
</evidence>
<evidence type="ECO:0000313" key="5">
    <source>
        <dbReference type="EMBL" id="KRM30879.1"/>
    </source>
</evidence>
<keyword evidence="2" id="KW-0238">DNA-binding</keyword>
<dbReference type="PANTHER" id="PTHR38445">
    <property type="entry name" value="HTH-TYPE TRANSCRIPTIONAL REPRESSOR YTRA"/>
    <property type="match status" value="1"/>
</dbReference>
<keyword evidence="3" id="KW-0804">Transcription</keyword>
<dbReference type="PANTHER" id="PTHR38445:SF10">
    <property type="entry name" value="GNTR-FAMILY TRANSCRIPTIONAL REGULATOR"/>
    <property type="match status" value="1"/>
</dbReference>
<dbReference type="InterPro" id="IPR000524">
    <property type="entry name" value="Tscrpt_reg_HTH_GntR"/>
</dbReference>
<accession>X0QQ97</accession>
<dbReference type="Pfam" id="PF00392">
    <property type="entry name" value="GntR"/>
    <property type="match status" value="1"/>
</dbReference>
<dbReference type="SMART" id="SM00345">
    <property type="entry name" value="HTH_GNTR"/>
    <property type="match status" value="1"/>
</dbReference>
<evidence type="ECO:0000256" key="2">
    <source>
        <dbReference type="ARBA" id="ARBA00023125"/>
    </source>
</evidence>
<evidence type="ECO:0000313" key="6">
    <source>
        <dbReference type="Proteomes" id="UP000051236"/>
    </source>
</evidence>
<dbReference type="AlphaFoldDB" id="X0QQ97"/>
<reference evidence="5 6" key="1">
    <citation type="journal article" date="2015" name="Genome Announc.">
        <title>Expanding the biotechnology potential of lactobacilli through comparative genomics of 213 strains and associated genera.</title>
        <authorList>
            <person name="Sun Z."/>
            <person name="Harris H.M."/>
            <person name="McCann A."/>
            <person name="Guo C."/>
            <person name="Argimon S."/>
            <person name="Zhang W."/>
            <person name="Yang X."/>
            <person name="Jeffery I.B."/>
            <person name="Cooney J.C."/>
            <person name="Kagawa T.F."/>
            <person name="Liu W."/>
            <person name="Song Y."/>
            <person name="Salvetti E."/>
            <person name="Wrobel A."/>
            <person name="Rasinkangas P."/>
            <person name="Parkhill J."/>
            <person name="Rea M.C."/>
            <person name="O'Sullivan O."/>
            <person name="Ritari J."/>
            <person name="Douillard F.P."/>
            <person name="Paul Ross R."/>
            <person name="Yang R."/>
            <person name="Briner A.E."/>
            <person name="Felis G.E."/>
            <person name="de Vos W.M."/>
            <person name="Barrangou R."/>
            <person name="Klaenhammer T.R."/>
            <person name="Caufield P.W."/>
            <person name="Cui Y."/>
            <person name="Zhang H."/>
            <person name="O'Toole P.W."/>
        </authorList>
    </citation>
    <scope>NUCLEOTIDE SEQUENCE [LARGE SCALE GENOMIC DNA]</scope>
    <source>
        <strain evidence="5 6">DSM 18527</strain>
    </source>
</reference>
<dbReference type="InterPro" id="IPR036390">
    <property type="entry name" value="WH_DNA-bd_sf"/>
</dbReference>
<evidence type="ECO:0000256" key="1">
    <source>
        <dbReference type="ARBA" id="ARBA00023015"/>
    </source>
</evidence>
<dbReference type="PROSITE" id="PS50949">
    <property type="entry name" value="HTH_GNTR"/>
    <property type="match status" value="1"/>
</dbReference>
<dbReference type="SUPFAM" id="SSF46785">
    <property type="entry name" value="Winged helix' DNA-binding domain"/>
    <property type="match status" value="1"/>
</dbReference>
<dbReference type="Proteomes" id="UP000051236">
    <property type="component" value="Unassembled WGS sequence"/>
</dbReference>
<gene>
    <name evidence="5" type="ORF">FC83_GL001440</name>
</gene>
<dbReference type="CDD" id="cd07377">
    <property type="entry name" value="WHTH_GntR"/>
    <property type="match status" value="1"/>
</dbReference>
<feature type="domain" description="HTH gntR-type" evidence="4">
    <location>
        <begin position="8"/>
        <end position="76"/>
    </location>
</feature>
<dbReference type="GO" id="GO:0003677">
    <property type="term" value="F:DNA binding"/>
    <property type="evidence" value="ECO:0007669"/>
    <property type="project" value="UniProtKB-KW"/>
</dbReference>
<name>X0QQ97_9LACO</name>
<dbReference type="InterPro" id="IPR036388">
    <property type="entry name" value="WH-like_DNA-bd_sf"/>
</dbReference>
<keyword evidence="1" id="KW-0805">Transcription regulation</keyword>